<comment type="caution">
    <text evidence="4">The sequence shown here is derived from an EMBL/GenBank/DDBJ whole genome shotgun (WGS) entry which is preliminary data.</text>
</comment>
<sequence length="265" mass="27375">MIAVFQDLPAAGLKQANIAVMERAAHAAAAAGSRLIVFPELFLTGYNIGRQALHELAEPVDGPSVGAIAGIARRHGIAIIAGMPERSGDVVFNAALAVDEAGSVAGLYRKIHLFGPDERSAFAPGGEICAVRLAGRRVGLAICYDIEFPEMARALAGAGADLICAPTANMSPYWEVPTTLLRARALENGIPVAYANLVGDDGRLTYTGMSCIVGADGRDLARAGAQGRALLCCSHGSAEVGPGRDPLSTQAADVRLDILCSRTAG</sequence>
<keyword evidence="2 5" id="KW-0378">Hydrolase</keyword>
<evidence type="ECO:0000256" key="1">
    <source>
        <dbReference type="ARBA" id="ARBA00010613"/>
    </source>
</evidence>
<gene>
    <name evidence="4" type="ORF">BG36_15100</name>
    <name evidence="5" type="ORF">DES43_12551</name>
</gene>
<dbReference type="RefSeq" id="WP_051520751.1">
    <property type="nucleotide sequence ID" value="NZ_KK073903.1"/>
</dbReference>
<dbReference type="CDD" id="cd07576">
    <property type="entry name" value="R-amidase_like"/>
    <property type="match status" value="1"/>
</dbReference>
<evidence type="ECO:0000256" key="2">
    <source>
        <dbReference type="ARBA" id="ARBA00022801"/>
    </source>
</evidence>
<dbReference type="SUPFAM" id="SSF56317">
    <property type="entry name" value="Carbon-nitrogen hydrolase"/>
    <property type="match status" value="1"/>
</dbReference>
<dbReference type="EMBL" id="SNZF01000025">
    <property type="protein sequence ID" value="TDR32921.1"/>
    <property type="molecule type" value="Genomic_DNA"/>
</dbReference>
<reference evidence="5 7" key="2">
    <citation type="submission" date="2019-03" db="EMBL/GenBank/DDBJ databases">
        <title>Genomic Encyclopedia of Type Strains, Phase IV (KMG-IV): sequencing the most valuable type-strain genomes for metagenomic binning, comparative biology and taxonomic classification.</title>
        <authorList>
            <person name="Goeker M."/>
        </authorList>
    </citation>
    <scope>NUCLEOTIDE SEQUENCE [LARGE SCALE GENOMIC DNA]</scope>
    <source>
        <strain evidence="5 7">DSM 11603</strain>
    </source>
</reference>
<dbReference type="AlphaFoldDB" id="A0A011V1V4"/>
<organism evidence="4 6">
    <name type="scientific">Aquamicrobium defluvii</name>
    <dbReference type="NCBI Taxonomy" id="69279"/>
    <lineage>
        <taxon>Bacteria</taxon>
        <taxon>Pseudomonadati</taxon>
        <taxon>Pseudomonadota</taxon>
        <taxon>Alphaproteobacteria</taxon>
        <taxon>Hyphomicrobiales</taxon>
        <taxon>Phyllobacteriaceae</taxon>
        <taxon>Aquamicrobium</taxon>
    </lineage>
</organism>
<dbReference type="Gene3D" id="3.60.110.10">
    <property type="entry name" value="Carbon-nitrogen hydrolase"/>
    <property type="match status" value="1"/>
</dbReference>
<reference evidence="4 6" key="1">
    <citation type="submission" date="2014-02" db="EMBL/GenBank/DDBJ databases">
        <title>Aquamicrobium defluvii Genome sequencing.</title>
        <authorList>
            <person name="Wang X."/>
        </authorList>
    </citation>
    <scope>NUCLEOTIDE SEQUENCE [LARGE SCALE GENOMIC DNA]</scope>
    <source>
        <strain evidence="4 6">W13Z1</strain>
    </source>
</reference>
<dbReference type="PROSITE" id="PS50263">
    <property type="entry name" value="CN_HYDROLASE"/>
    <property type="match status" value="1"/>
</dbReference>
<dbReference type="GO" id="GO:0050126">
    <property type="term" value="F:N-carbamoylputrescine amidase activity"/>
    <property type="evidence" value="ECO:0007669"/>
    <property type="project" value="TreeGrafter"/>
</dbReference>
<evidence type="ECO:0000313" key="7">
    <source>
        <dbReference type="Proteomes" id="UP000294958"/>
    </source>
</evidence>
<dbReference type="Proteomes" id="UP000294958">
    <property type="component" value="Unassembled WGS sequence"/>
</dbReference>
<accession>A0A011V1V4</accession>
<dbReference type="GO" id="GO:0033388">
    <property type="term" value="P:putrescine biosynthetic process from arginine"/>
    <property type="evidence" value="ECO:0007669"/>
    <property type="project" value="TreeGrafter"/>
</dbReference>
<dbReference type="InterPro" id="IPR050345">
    <property type="entry name" value="Aliph_Amidase/BUP"/>
</dbReference>
<dbReference type="Pfam" id="PF00795">
    <property type="entry name" value="CN_hydrolase"/>
    <property type="match status" value="1"/>
</dbReference>
<dbReference type="OrthoDB" id="9811121at2"/>
<keyword evidence="7" id="KW-1185">Reference proteome</keyword>
<dbReference type="EMBL" id="JENY01000031">
    <property type="protein sequence ID" value="EXL02415.1"/>
    <property type="molecule type" value="Genomic_DNA"/>
</dbReference>
<dbReference type="eggNOG" id="COG0388">
    <property type="taxonomic scope" value="Bacteria"/>
</dbReference>
<evidence type="ECO:0000313" key="6">
    <source>
        <dbReference type="Proteomes" id="UP000019849"/>
    </source>
</evidence>
<dbReference type="PATRIC" id="fig|69279.3.peg.4080"/>
<feature type="domain" description="CN hydrolase" evidence="3">
    <location>
        <begin position="1"/>
        <end position="242"/>
    </location>
</feature>
<dbReference type="PROSITE" id="PS01227">
    <property type="entry name" value="UPF0012"/>
    <property type="match status" value="1"/>
</dbReference>
<comment type="similarity">
    <text evidence="1">Belongs to the carbon-nitrogen hydrolase superfamily. NIT1/NIT2 family.</text>
</comment>
<evidence type="ECO:0000313" key="5">
    <source>
        <dbReference type="EMBL" id="TDR32921.1"/>
    </source>
</evidence>
<proteinExistence type="inferred from homology"/>
<protein>
    <submittedName>
        <fullName evidence="4">Nitrilase</fullName>
    </submittedName>
    <submittedName>
        <fullName evidence="5">Putative amidohydrolase</fullName>
    </submittedName>
</protein>
<evidence type="ECO:0000259" key="3">
    <source>
        <dbReference type="PROSITE" id="PS50263"/>
    </source>
</evidence>
<dbReference type="PANTHER" id="PTHR43674:SF2">
    <property type="entry name" value="BETA-UREIDOPROPIONASE"/>
    <property type="match status" value="1"/>
</dbReference>
<dbReference type="STRING" id="69279.BG36_15100"/>
<dbReference type="Proteomes" id="UP000019849">
    <property type="component" value="Unassembled WGS sequence"/>
</dbReference>
<dbReference type="InterPro" id="IPR036526">
    <property type="entry name" value="C-N_Hydrolase_sf"/>
</dbReference>
<dbReference type="InterPro" id="IPR003010">
    <property type="entry name" value="C-N_Hydrolase"/>
</dbReference>
<dbReference type="HOGENOM" id="CLU_030130_3_1_5"/>
<name>A0A011V1V4_9HYPH</name>
<dbReference type="InterPro" id="IPR044083">
    <property type="entry name" value="RamA-like"/>
</dbReference>
<evidence type="ECO:0000313" key="4">
    <source>
        <dbReference type="EMBL" id="EXL02415.1"/>
    </source>
</evidence>
<dbReference type="InterPro" id="IPR001110">
    <property type="entry name" value="UPF0012_CS"/>
</dbReference>
<dbReference type="PANTHER" id="PTHR43674">
    <property type="entry name" value="NITRILASE C965.09-RELATED"/>
    <property type="match status" value="1"/>
</dbReference>